<organism evidence="1 2">
    <name type="scientific">Microbacterium insulae</name>
    <dbReference type="NCBI Taxonomy" id="483014"/>
    <lineage>
        <taxon>Bacteria</taxon>
        <taxon>Bacillati</taxon>
        <taxon>Actinomycetota</taxon>
        <taxon>Actinomycetes</taxon>
        <taxon>Micrococcales</taxon>
        <taxon>Microbacteriaceae</taxon>
        <taxon>Microbacterium</taxon>
    </lineage>
</organism>
<sequence length="327" mass="36349">MRHHLSLEQARGLVVSRTALRRDRWTERQIAAAVRGGALRRLQRGRYVRSAEWDALWPESRHLLEVTAAFAEMNGGNSVASYESAAVIWGLPLFRHEPPAVHVTIPGGKHVASRAGLRRHHDVLPDEDVAFRGAFRVTALDRTVFDLARTLSFETAVAAADAALRVVAFAAREYDLAAAAAWRERMRRRVAGSGGVRGVRQAAQVIEFADGRSESPAESVARVQAARLGFARIGLQIPVPSPHGTLWWVDLELEEVGAFLEIDGIGKYDEALRSGRTLQEVLLAEKRREDWIRGTTGKQLVRAEPQHVRTPEALAERLASFHIRLPR</sequence>
<evidence type="ECO:0000313" key="1">
    <source>
        <dbReference type="EMBL" id="MFD0790772.1"/>
    </source>
</evidence>
<proteinExistence type="predicted"/>
<reference evidence="2" key="1">
    <citation type="journal article" date="2019" name="Int. J. Syst. Evol. Microbiol.">
        <title>The Global Catalogue of Microorganisms (GCM) 10K type strain sequencing project: providing services to taxonomists for standard genome sequencing and annotation.</title>
        <authorList>
            <consortium name="The Broad Institute Genomics Platform"/>
            <consortium name="The Broad Institute Genome Sequencing Center for Infectious Disease"/>
            <person name="Wu L."/>
            <person name="Ma J."/>
        </authorList>
    </citation>
    <scope>NUCLEOTIDE SEQUENCE [LARGE SCALE GENOMIC DNA]</scope>
    <source>
        <strain evidence="2">CCUG 54523</strain>
    </source>
</reference>
<keyword evidence="2" id="KW-1185">Reference proteome</keyword>
<dbReference type="RefSeq" id="WP_204978583.1">
    <property type="nucleotide sequence ID" value="NZ_JBHTII010000001.1"/>
</dbReference>
<evidence type="ECO:0008006" key="3">
    <source>
        <dbReference type="Google" id="ProtNLM"/>
    </source>
</evidence>
<accession>A0ABW3AIG5</accession>
<gene>
    <name evidence="1" type="ORF">ACFQ0P_10195</name>
</gene>
<protein>
    <recommendedName>
        <fullName evidence="3">Transcriptional regulator, AbiEi antitoxin, Type IV TA system</fullName>
    </recommendedName>
</protein>
<name>A0ABW3AIG5_9MICO</name>
<comment type="caution">
    <text evidence="1">The sequence shown here is derived from an EMBL/GenBank/DDBJ whole genome shotgun (WGS) entry which is preliminary data.</text>
</comment>
<dbReference type="EMBL" id="JBHTII010000001">
    <property type="protein sequence ID" value="MFD0790772.1"/>
    <property type="molecule type" value="Genomic_DNA"/>
</dbReference>
<evidence type="ECO:0000313" key="2">
    <source>
        <dbReference type="Proteomes" id="UP001597055"/>
    </source>
</evidence>
<dbReference type="Proteomes" id="UP001597055">
    <property type="component" value="Unassembled WGS sequence"/>
</dbReference>